<gene>
    <name evidence="3" type="ORF">Ahu01nite_078680</name>
</gene>
<feature type="transmembrane region" description="Helical" evidence="2">
    <location>
        <begin position="954"/>
        <end position="974"/>
    </location>
</feature>
<feature type="transmembrane region" description="Helical" evidence="2">
    <location>
        <begin position="923"/>
        <end position="948"/>
    </location>
</feature>
<dbReference type="InterPro" id="IPR011990">
    <property type="entry name" value="TPR-like_helical_dom_sf"/>
</dbReference>
<evidence type="ECO:0000256" key="1">
    <source>
        <dbReference type="SAM" id="MobiDB-lite"/>
    </source>
</evidence>
<feature type="compositionally biased region" description="Basic and acidic residues" evidence="1">
    <location>
        <begin position="1000"/>
        <end position="1019"/>
    </location>
</feature>
<sequence>MLILEIGTERGFPHRHPITRPGLTRSRRHTARLPRHPQSSFDSNHTRKWPSTPNRFALVTQVTTNPRVRPEMLNGMDRDRLIEKVSEYNDADDHAGTSRLIAQWLLTHDPAESPEERADLLRELAEAQLRLGAEARALALLDAAARLHPQGWTMTLYLNTLRARGEDQRVHDHLASWRAPAPGGTWPDLFEFYRDLRLPALAHQAAQHARKGVWKVFVPPQRGLWWRTGGPLWFVRAAMRRREQDRLVRKLGTGRAAEPADLDEVARAVLAAADRDGVAFDQAARAQRLRGEGKPVEAARVLTGADWHPLVLLEAVGAARDCEDLELALRLCARLAEHDAQYSGLVDQTARALLTRGHLRQAWDVLDTRGGHAGTFRRLRMEILLAAGLPHLAVGARGRPSRADHDRAEWRNWWWRTGGPVPFLRARGIRREEIEFDSWEPAADATTALTDLTAAFVRAAEVDVIVSKALDLRIQDNHPEAVALLAASIDPGRPSALLLTELASTLCYYADDDENALLQAREARAMDPASPSALVLEMEILGYLERRHEALVVLEALPEHMTTLPEIRDARSDQFLGLGLTTLAHEAYGPAAGLPSWIRNGHRRRLWWRTGGPLRAVRRNRLESERLLLQTWQRIGRNQARILATVVGAEQAVRLRAVAESFHARENVQRLRWSRAHVVTRLVIGAAGSVAAGLALAWLAGESLHLGVVWQAAVGLVGARLCYLAQNTANRFPKAMPGIAAVAVAGYLVTRLTVGWPDFIGALAVVAAGIVLVQRGVGALVGVAAALTQRRFRRREPRGAALSEMLDLLDDISRPARRADLAWRRRRLQTLEQVALIIESDLPATFAAPDAHTAEQLRRRARGAAAAVRELKYQLVTGPAGGWRRIEGVLKADIAALATGSLARLRYAEPASARVQTRSRRQLVAYMVRILLFAGLPLGVVLVSQPWLRFSETILNWARLLGVGWALVYVLGTVDPTFADRLRTWFALVNLGRGNGDPAQLDRAERPGGGEQAARRGER</sequence>
<feature type="transmembrane region" description="Helical" evidence="2">
    <location>
        <begin position="760"/>
        <end position="788"/>
    </location>
</feature>
<organism evidence="3 4">
    <name type="scientific">Winogradskya humida</name>
    <dbReference type="NCBI Taxonomy" id="113566"/>
    <lineage>
        <taxon>Bacteria</taxon>
        <taxon>Bacillati</taxon>
        <taxon>Actinomycetota</taxon>
        <taxon>Actinomycetes</taxon>
        <taxon>Micromonosporales</taxon>
        <taxon>Micromonosporaceae</taxon>
        <taxon>Winogradskya</taxon>
    </lineage>
</organism>
<dbReference type="SUPFAM" id="SSF48452">
    <property type="entry name" value="TPR-like"/>
    <property type="match status" value="1"/>
</dbReference>
<protein>
    <recommendedName>
        <fullName evidence="5">Tetratricopeptide repeat protein</fullName>
    </recommendedName>
</protein>
<feature type="compositionally biased region" description="Basic residues" evidence="1">
    <location>
        <begin position="25"/>
        <end position="35"/>
    </location>
</feature>
<feature type="region of interest" description="Disordered" evidence="1">
    <location>
        <begin position="998"/>
        <end position="1019"/>
    </location>
</feature>
<accession>A0ABQ4A1P0</accession>
<name>A0ABQ4A1P0_9ACTN</name>
<dbReference type="EMBL" id="BOMN01000112">
    <property type="protein sequence ID" value="GIE24766.1"/>
    <property type="molecule type" value="Genomic_DNA"/>
</dbReference>
<evidence type="ECO:0008006" key="5">
    <source>
        <dbReference type="Google" id="ProtNLM"/>
    </source>
</evidence>
<keyword evidence="2" id="KW-0812">Transmembrane</keyword>
<keyword evidence="2" id="KW-0472">Membrane</keyword>
<dbReference type="Proteomes" id="UP000603200">
    <property type="component" value="Unassembled WGS sequence"/>
</dbReference>
<evidence type="ECO:0000313" key="4">
    <source>
        <dbReference type="Proteomes" id="UP000603200"/>
    </source>
</evidence>
<keyword evidence="2" id="KW-1133">Transmembrane helix</keyword>
<feature type="transmembrane region" description="Helical" evidence="2">
    <location>
        <begin position="678"/>
        <end position="698"/>
    </location>
</feature>
<feature type="region of interest" description="Disordered" evidence="1">
    <location>
        <begin position="12"/>
        <end position="49"/>
    </location>
</feature>
<comment type="caution">
    <text evidence="3">The sequence shown here is derived from an EMBL/GenBank/DDBJ whole genome shotgun (WGS) entry which is preliminary data.</text>
</comment>
<feature type="transmembrane region" description="Helical" evidence="2">
    <location>
        <begin position="735"/>
        <end position="754"/>
    </location>
</feature>
<evidence type="ECO:0000313" key="3">
    <source>
        <dbReference type="EMBL" id="GIE24766.1"/>
    </source>
</evidence>
<evidence type="ECO:0000256" key="2">
    <source>
        <dbReference type="SAM" id="Phobius"/>
    </source>
</evidence>
<reference evidence="3 4" key="1">
    <citation type="submission" date="2021-01" db="EMBL/GenBank/DDBJ databases">
        <title>Whole genome shotgun sequence of Actinoplanes humidus NBRC 14915.</title>
        <authorList>
            <person name="Komaki H."/>
            <person name="Tamura T."/>
        </authorList>
    </citation>
    <scope>NUCLEOTIDE SEQUENCE [LARGE SCALE GENOMIC DNA]</scope>
    <source>
        <strain evidence="3 4">NBRC 14915</strain>
    </source>
</reference>
<keyword evidence="4" id="KW-1185">Reference proteome</keyword>
<proteinExistence type="predicted"/>
<feature type="transmembrane region" description="Helical" evidence="2">
    <location>
        <begin position="704"/>
        <end position="723"/>
    </location>
</feature>
<feature type="compositionally biased region" description="Polar residues" evidence="1">
    <location>
        <begin position="37"/>
        <end position="49"/>
    </location>
</feature>